<dbReference type="GO" id="GO:0005886">
    <property type="term" value="C:plasma membrane"/>
    <property type="evidence" value="ECO:0007669"/>
    <property type="project" value="UniProtKB-SubCell"/>
</dbReference>
<feature type="transmembrane region" description="Helical" evidence="9">
    <location>
        <begin position="411"/>
        <end position="429"/>
    </location>
</feature>
<evidence type="ECO:0000313" key="11">
    <source>
        <dbReference type="Proteomes" id="UP000251213"/>
    </source>
</evidence>
<feature type="transmembrane region" description="Helical" evidence="9">
    <location>
        <begin position="341"/>
        <end position="362"/>
    </location>
</feature>
<dbReference type="GO" id="GO:0015820">
    <property type="term" value="P:L-leucine transport"/>
    <property type="evidence" value="ECO:0007669"/>
    <property type="project" value="TreeGrafter"/>
</dbReference>
<keyword evidence="6 9" id="KW-0029">Amino-acid transport</keyword>
<feature type="transmembrane region" description="Helical" evidence="9">
    <location>
        <begin position="9"/>
        <end position="28"/>
    </location>
</feature>
<comment type="caution">
    <text evidence="10">The sequence shown here is derived from an EMBL/GenBank/DDBJ whole genome shotgun (WGS) entry which is preliminary data.</text>
</comment>
<dbReference type="Gene3D" id="1.20.1740.10">
    <property type="entry name" value="Amino acid/polyamine transporter I"/>
    <property type="match status" value="1"/>
</dbReference>
<dbReference type="NCBIfam" id="TIGR00796">
    <property type="entry name" value="livcs"/>
    <property type="match status" value="1"/>
</dbReference>
<dbReference type="PANTHER" id="PTHR30588:SF0">
    <property type="entry name" value="BRANCHED-CHAIN AMINO ACID PERMEASE BRNQ"/>
    <property type="match status" value="1"/>
</dbReference>
<dbReference type="OrthoDB" id="9783920at2"/>
<evidence type="ECO:0000256" key="8">
    <source>
        <dbReference type="ARBA" id="ARBA00023136"/>
    </source>
</evidence>
<feature type="transmembrane region" description="Helical" evidence="9">
    <location>
        <begin position="371"/>
        <end position="391"/>
    </location>
</feature>
<evidence type="ECO:0000256" key="6">
    <source>
        <dbReference type="ARBA" id="ARBA00022970"/>
    </source>
</evidence>
<sequence length="446" mass="48672">MKGLTKKELILVSMMLFSMFFGAGNLIFPPFLGLQAGENVWISIIGLLISAVCLPILGVVAIAQLGSFTALASRVHRSFALIFPLIIYISIGPALAIPRASSLAFESGMQPFLPKEIAMNPMVLFVYTLVFFSIVTWLCMSPSKLVDRMGKLLTPTLLIIIGMIFISSFVTPMDTFAKPEGLYQTQPVFKGFLEGYLTMDCLAALVYGIVVANAIRAKGINDRQVLSRSIINAGVGTGVLLSSIYMILAYLGAASSSIDKAENGAQVLAYIMNHLFGSYGIMILGVVFTIACLCVSIGLITSCSQYFFTIFKKISYRAWVVILSILSMAIANLGLTQIIKISGPILGLIYPVAIVLIFLGLLDRWFKGSQVVYLTTITMVALYSILEMINQTLLSKQWESIFIKLPLYTEGIGWVLPSIAAFLIGLVISKFKKNQQQSHISLKESA</sequence>
<keyword evidence="5 9" id="KW-0812">Transmembrane</keyword>
<accession>A0A364K3X7</accession>
<name>A0A364K3X7_9BACL</name>
<dbReference type="GO" id="GO:0015188">
    <property type="term" value="F:L-isoleucine transmembrane transporter activity"/>
    <property type="evidence" value="ECO:0007669"/>
    <property type="project" value="TreeGrafter"/>
</dbReference>
<feature type="transmembrane region" description="Helical" evidence="9">
    <location>
        <begin position="78"/>
        <end position="97"/>
    </location>
</feature>
<evidence type="ECO:0000256" key="9">
    <source>
        <dbReference type="RuleBase" id="RU362122"/>
    </source>
</evidence>
<keyword evidence="8 9" id="KW-0472">Membrane</keyword>
<feature type="transmembrane region" description="Helical" evidence="9">
    <location>
        <begin position="314"/>
        <end position="335"/>
    </location>
</feature>
<proteinExistence type="inferred from homology"/>
<dbReference type="GO" id="GO:0015190">
    <property type="term" value="F:L-leucine transmembrane transporter activity"/>
    <property type="evidence" value="ECO:0007669"/>
    <property type="project" value="TreeGrafter"/>
</dbReference>
<feature type="transmembrane region" description="Helical" evidence="9">
    <location>
        <begin position="235"/>
        <end position="258"/>
    </location>
</feature>
<evidence type="ECO:0000256" key="3">
    <source>
        <dbReference type="ARBA" id="ARBA00022448"/>
    </source>
</evidence>
<evidence type="ECO:0000256" key="2">
    <source>
        <dbReference type="ARBA" id="ARBA00008540"/>
    </source>
</evidence>
<comment type="similarity">
    <text evidence="2 9">Belongs to the branched chain amino acid transporter family.</text>
</comment>
<feature type="transmembrane region" description="Helical" evidence="9">
    <location>
        <begin position="278"/>
        <end position="302"/>
    </location>
</feature>
<reference evidence="10 11" key="1">
    <citation type="submission" date="2018-06" db="EMBL/GenBank/DDBJ databases">
        <title>Thermoflavimicrobium daqus sp. nov., a thermophilic microbe isolated from Moutai-flavour Daqu.</title>
        <authorList>
            <person name="Wang X."/>
            <person name="Zhou H."/>
        </authorList>
    </citation>
    <scope>NUCLEOTIDE SEQUENCE [LARGE SCALE GENOMIC DNA]</scope>
    <source>
        <strain evidence="10 11">FBKL4.011</strain>
    </source>
</reference>
<dbReference type="PANTHER" id="PTHR30588">
    <property type="entry name" value="BRANCHED-CHAIN AMINO ACID TRANSPORT SYSTEM 2 CARRIER PROTEIN"/>
    <property type="match status" value="1"/>
</dbReference>
<dbReference type="AlphaFoldDB" id="A0A364K3X7"/>
<evidence type="ECO:0000313" key="10">
    <source>
        <dbReference type="EMBL" id="RAL24065.1"/>
    </source>
</evidence>
<reference evidence="10 11" key="2">
    <citation type="submission" date="2018-06" db="EMBL/GenBank/DDBJ databases">
        <authorList>
            <person name="Zhirakovskaya E."/>
        </authorList>
    </citation>
    <scope>NUCLEOTIDE SEQUENCE [LARGE SCALE GENOMIC DNA]</scope>
    <source>
        <strain evidence="10 11">FBKL4.011</strain>
    </source>
</reference>
<comment type="subcellular location">
    <subcellularLocation>
        <location evidence="1 9">Cell membrane</location>
        <topology evidence="1 9">Multi-pass membrane protein</topology>
    </subcellularLocation>
</comment>
<keyword evidence="7 9" id="KW-1133">Transmembrane helix</keyword>
<protein>
    <recommendedName>
        <fullName evidence="9">Branched-chain amino acid transport system carrier protein</fullName>
    </recommendedName>
</protein>
<evidence type="ECO:0000256" key="1">
    <source>
        <dbReference type="ARBA" id="ARBA00004651"/>
    </source>
</evidence>
<feature type="transmembrane region" description="Helical" evidence="9">
    <location>
        <begin position="193"/>
        <end position="215"/>
    </location>
</feature>
<gene>
    <name evidence="10" type="primary">brnQ</name>
    <name evidence="10" type="ORF">DL897_10225</name>
</gene>
<dbReference type="Proteomes" id="UP000251213">
    <property type="component" value="Unassembled WGS sequence"/>
</dbReference>
<dbReference type="RefSeq" id="WP_113659058.1">
    <property type="nucleotide sequence ID" value="NZ_KZ845667.1"/>
</dbReference>
<evidence type="ECO:0000256" key="4">
    <source>
        <dbReference type="ARBA" id="ARBA00022475"/>
    </source>
</evidence>
<keyword evidence="3 9" id="KW-0813">Transport</keyword>
<dbReference type="EMBL" id="QJKK01000005">
    <property type="protein sequence ID" value="RAL24065.1"/>
    <property type="molecule type" value="Genomic_DNA"/>
</dbReference>
<organism evidence="10 11">
    <name type="scientific">Thermoflavimicrobium daqui</name>
    <dbReference type="NCBI Taxonomy" id="2137476"/>
    <lineage>
        <taxon>Bacteria</taxon>
        <taxon>Bacillati</taxon>
        <taxon>Bacillota</taxon>
        <taxon>Bacilli</taxon>
        <taxon>Bacillales</taxon>
        <taxon>Thermoactinomycetaceae</taxon>
        <taxon>Thermoflavimicrobium</taxon>
    </lineage>
</organism>
<dbReference type="GO" id="GO:0015818">
    <property type="term" value="P:isoleucine transport"/>
    <property type="evidence" value="ECO:0007669"/>
    <property type="project" value="TreeGrafter"/>
</dbReference>
<dbReference type="InterPro" id="IPR004685">
    <property type="entry name" value="Brnchd-chn_aa_trnsp_Livcs"/>
</dbReference>
<dbReference type="GO" id="GO:0005304">
    <property type="term" value="F:L-valine transmembrane transporter activity"/>
    <property type="evidence" value="ECO:0007669"/>
    <property type="project" value="TreeGrafter"/>
</dbReference>
<feature type="transmembrane region" description="Helical" evidence="9">
    <location>
        <begin position="40"/>
        <end position="66"/>
    </location>
</feature>
<feature type="transmembrane region" description="Helical" evidence="9">
    <location>
        <begin position="117"/>
        <end position="140"/>
    </location>
</feature>
<evidence type="ECO:0000256" key="5">
    <source>
        <dbReference type="ARBA" id="ARBA00022692"/>
    </source>
</evidence>
<comment type="function">
    <text evidence="9">Component of the transport system for branched-chain amino acids.</text>
</comment>
<dbReference type="Pfam" id="PF05525">
    <property type="entry name" value="Branch_AA_trans"/>
    <property type="match status" value="1"/>
</dbReference>
<feature type="transmembrane region" description="Helical" evidence="9">
    <location>
        <begin position="152"/>
        <end position="173"/>
    </location>
</feature>
<evidence type="ECO:0000256" key="7">
    <source>
        <dbReference type="ARBA" id="ARBA00022989"/>
    </source>
</evidence>
<keyword evidence="4" id="KW-1003">Cell membrane</keyword>
<keyword evidence="11" id="KW-1185">Reference proteome</keyword>